<comment type="catalytic activity">
    <reaction evidence="4">
        <text>a (2E,4E)-dienoyl-CoA + NADPH + H(+) = a 4,5-saturated-(3E)-enoyl-CoA + NADP(+)</text>
        <dbReference type="Rhea" id="RHEA:45912"/>
        <dbReference type="ChEBI" id="CHEBI:15378"/>
        <dbReference type="ChEBI" id="CHEBI:57783"/>
        <dbReference type="ChEBI" id="CHEBI:58349"/>
        <dbReference type="ChEBI" id="CHEBI:85101"/>
        <dbReference type="ChEBI" id="CHEBI:85493"/>
        <dbReference type="EC" id="1.3.1.124"/>
    </reaction>
</comment>
<comment type="catalytic activity">
    <reaction evidence="5">
        <text>a (2E,4Z)-dienoyl-CoA + NADPH + H(+) = a 4,5-saturated-(3E)-enoyl-CoA + NADP(+)</text>
        <dbReference type="Rhea" id="RHEA:61892"/>
        <dbReference type="ChEBI" id="CHEBI:15378"/>
        <dbReference type="ChEBI" id="CHEBI:57783"/>
        <dbReference type="ChEBI" id="CHEBI:58349"/>
        <dbReference type="ChEBI" id="CHEBI:85099"/>
        <dbReference type="ChEBI" id="CHEBI:85493"/>
        <dbReference type="EC" id="1.3.1.124"/>
    </reaction>
</comment>
<dbReference type="EC" id="1.3.1.124" evidence="3"/>
<proteinExistence type="predicted"/>
<dbReference type="OrthoDB" id="2136131at2759"/>
<dbReference type="EMBL" id="CAJVPZ010007489">
    <property type="protein sequence ID" value="CAG8586989.1"/>
    <property type="molecule type" value="Genomic_DNA"/>
</dbReference>
<dbReference type="InterPro" id="IPR002347">
    <property type="entry name" value="SDR_fam"/>
</dbReference>
<dbReference type="Gene3D" id="3.40.50.720">
    <property type="entry name" value="NAD(P)-binding Rossmann-like Domain"/>
    <property type="match status" value="2"/>
</dbReference>
<dbReference type="PANTHER" id="PTHR43296:SF2">
    <property type="entry name" value="PEROXISOMAL 2,4-DIENOYL-COA REDUCTASE [(3E)-ENOYL-COA-PRODUCING]"/>
    <property type="match status" value="1"/>
</dbReference>
<gene>
    <name evidence="6" type="ORF">RFULGI_LOCUS6082</name>
</gene>
<evidence type="ECO:0000256" key="3">
    <source>
        <dbReference type="ARBA" id="ARBA00026117"/>
    </source>
</evidence>
<organism evidence="6 7">
    <name type="scientific">Racocetra fulgida</name>
    <dbReference type="NCBI Taxonomy" id="60492"/>
    <lineage>
        <taxon>Eukaryota</taxon>
        <taxon>Fungi</taxon>
        <taxon>Fungi incertae sedis</taxon>
        <taxon>Mucoromycota</taxon>
        <taxon>Glomeromycotina</taxon>
        <taxon>Glomeromycetes</taxon>
        <taxon>Diversisporales</taxon>
        <taxon>Gigasporaceae</taxon>
        <taxon>Racocetra</taxon>
    </lineage>
</organism>
<feature type="non-terminal residue" evidence="6">
    <location>
        <position position="1"/>
    </location>
</feature>
<evidence type="ECO:0000256" key="4">
    <source>
        <dbReference type="ARBA" id="ARBA00048009"/>
    </source>
</evidence>
<protein>
    <recommendedName>
        <fullName evidence="3">2,4-dienoyl-CoA reductase [(3E)-enoyl-CoA-producing]</fullName>
        <ecNumber evidence="3">1.3.1.124</ecNumber>
    </recommendedName>
</protein>
<name>A0A9N9G7K4_9GLOM</name>
<dbReference type="PRINTS" id="PR00081">
    <property type="entry name" value="GDHRDH"/>
</dbReference>
<keyword evidence="2" id="KW-0560">Oxidoreductase</keyword>
<comment type="caution">
    <text evidence="6">The sequence shown here is derived from an EMBL/GenBank/DDBJ whole genome shotgun (WGS) entry which is preliminary data.</text>
</comment>
<dbReference type="SUPFAM" id="SSF51735">
    <property type="entry name" value="NAD(P)-binding Rossmann-fold domains"/>
    <property type="match status" value="1"/>
</dbReference>
<dbReference type="GO" id="GO:0009062">
    <property type="term" value="P:fatty acid catabolic process"/>
    <property type="evidence" value="ECO:0007669"/>
    <property type="project" value="InterPro"/>
</dbReference>
<evidence type="ECO:0000256" key="1">
    <source>
        <dbReference type="ARBA" id="ARBA00022857"/>
    </source>
</evidence>
<dbReference type="Proteomes" id="UP000789396">
    <property type="component" value="Unassembled WGS sequence"/>
</dbReference>
<keyword evidence="1" id="KW-0521">NADP</keyword>
<evidence type="ECO:0000256" key="2">
    <source>
        <dbReference type="ARBA" id="ARBA00023002"/>
    </source>
</evidence>
<dbReference type="AlphaFoldDB" id="A0A9N9G7K4"/>
<dbReference type="PANTHER" id="PTHR43296">
    <property type="entry name" value="PEROXISOMAL 2,4-DIENOYL-COA REDUCTASE"/>
    <property type="match status" value="1"/>
</dbReference>
<keyword evidence="7" id="KW-1185">Reference proteome</keyword>
<dbReference type="Pfam" id="PF13561">
    <property type="entry name" value="adh_short_C2"/>
    <property type="match status" value="2"/>
</dbReference>
<accession>A0A9N9G7K4</accession>
<evidence type="ECO:0000256" key="5">
    <source>
        <dbReference type="ARBA" id="ARBA00048340"/>
    </source>
</evidence>
<evidence type="ECO:0000313" key="6">
    <source>
        <dbReference type="EMBL" id="CAG8586989.1"/>
    </source>
</evidence>
<dbReference type="InterPro" id="IPR036291">
    <property type="entry name" value="NAD(P)-bd_dom_sf"/>
</dbReference>
<sequence>MTTEQIFKNDILKGKVAFVTGGLLTINHLPYDNLLSLTLIPRILTSAIAADVRKPEEIVKAVELTIEKFGRIDILVNGAAPIESLSYRGFRTVIEIDLIGTFNASVEWGPHHIRANVIAPGPIGETEGFARLLPSNKSSNFVRELPLQRVGKLRDIEYATLFLASDASSFMTGSILLVDGGDALRKIAVLPYPE</sequence>
<dbReference type="InterPro" id="IPR045017">
    <property type="entry name" value="DECR2-like"/>
</dbReference>
<dbReference type="GO" id="GO:0008670">
    <property type="term" value="F:2,4-dienoyl-CoA reductase (NADPH) activity"/>
    <property type="evidence" value="ECO:0007669"/>
    <property type="project" value="InterPro"/>
</dbReference>
<dbReference type="GO" id="GO:0005777">
    <property type="term" value="C:peroxisome"/>
    <property type="evidence" value="ECO:0007669"/>
    <property type="project" value="TreeGrafter"/>
</dbReference>
<evidence type="ECO:0000313" key="7">
    <source>
        <dbReference type="Proteomes" id="UP000789396"/>
    </source>
</evidence>
<reference evidence="6" key="1">
    <citation type="submission" date="2021-06" db="EMBL/GenBank/DDBJ databases">
        <authorList>
            <person name="Kallberg Y."/>
            <person name="Tangrot J."/>
            <person name="Rosling A."/>
        </authorList>
    </citation>
    <scope>NUCLEOTIDE SEQUENCE</scope>
    <source>
        <strain evidence="6">IN212</strain>
    </source>
</reference>